<sequence>MQFTDKVVLITGAGSGIGAATARRFARLGAFLVLHGRNKVNLEKVAGECVQVNANKPLVLTAELTNDSDVKALIDSIIDHYGRLDVLVNNAGILEIGTIETVSLEQYDNAMNTNMRSLYYLTMLAVPLLITSKGNIVNVSSIAGLRSFTGILPYALSKACVDQFTRCVALELAAKGVRANSVNPGVIITDIHVKGGMSEDEYEAYLEKCKTTHPLGRVGLLSEVVSTITFLASQDASNITGACIPVDGGKHALCPR</sequence>
<dbReference type="FunFam" id="3.40.50.720:FF:000084">
    <property type="entry name" value="Short-chain dehydrogenase reductase"/>
    <property type="match status" value="1"/>
</dbReference>
<dbReference type="EMBL" id="GEZM01059524">
    <property type="protein sequence ID" value="JAV71443.1"/>
    <property type="molecule type" value="Transcribed_RNA"/>
</dbReference>
<feature type="domain" description="Ketoreductase" evidence="1">
    <location>
        <begin position="6"/>
        <end position="183"/>
    </location>
</feature>
<reference evidence="3" key="3">
    <citation type="submission" date="2019-08" db="EMBL/GenBank/DDBJ databases">
        <authorList>
            <consortium name="Photinus pyralis genome working group"/>
            <person name="Fallon T.R."/>
            <person name="Sander Lower S.E."/>
            <person name="Weng J.-K."/>
        </authorList>
    </citation>
    <scope>NUCLEOTIDE SEQUENCE</scope>
    <source>
        <strain evidence="3">1611_PpyrPB1</strain>
        <tissue evidence="3">Whole body</tissue>
    </source>
</reference>
<dbReference type="InterPro" id="IPR036291">
    <property type="entry name" value="NAD(P)-bd_dom_sf"/>
</dbReference>
<evidence type="ECO:0000313" key="4">
    <source>
        <dbReference type="Proteomes" id="UP000327044"/>
    </source>
</evidence>
<evidence type="ECO:0000313" key="3">
    <source>
        <dbReference type="EMBL" id="KAB0790396.1"/>
    </source>
</evidence>
<dbReference type="PRINTS" id="PR00081">
    <property type="entry name" value="GDHRDH"/>
</dbReference>
<dbReference type="SUPFAM" id="SSF51735">
    <property type="entry name" value="NAD(P)-binding Rossmann-fold domains"/>
    <property type="match status" value="1"/>
</dbReference>
<gene>
    <name evidence="3" type="ORF">PPYR_15228</name>
</gene>
<reference evidence="3 4" key="2">
    <citation type="journal article" date="2018" name="Elife">
        <title>Firefly genomes illuminate parallel origins of bioluminescence in beetles.</title>
        <authorList>
            <person name="Fallon T.R."/>
            <person name="Lower S.E."/>
            <person name="Chang C.H."/>
            <person name="Bessho-Uehara M."/>
            <person name="Martin G.J."/>
            <person name="Bewick A.J."/>
            <person name="Behringer M."/>
            <person name="Debat H.J."/>
            <person name="Wong I."/>
            <person name="Day J.C."/>
            <person name="Suvorov A."/>
            <person name="Silva C.J."/>
            <person name="Stanger-Hall K.F."/>
            <person name="Hall D.W."/>
            <person name="Schmitz R.J."/>
            <person name="Nelson D.R."/>
            <person name="Lewis S.M."/>
            <person name="Shigenobu S."/>
            <person name="Bybee S.M."/>
            <person name="Larracuente A.M."/>
            <person name="Oba Y."/>
            <person name="Weng J.K."/>
        </authorList>
    </citation>
    <scope>NUCLEOTIDE SEQUENCE [LARGE SCALE GENOMIC DNA]</scope>
    <source>
        <strain evidence="3">1611_PpyrPB1</strain>
        <tissue evidence="3">Whole body</tissue>
    </source>
</reference>
<dbReference type="InParanoid" id="A0A1Y1LCV1"/>
<dbReference type="Gene3D" id="3.40.50.720">
    <property type="entry name" value="NAD(P)-binding Rossmann-like Domain"/>
    <property type="match status" value="1"/>
</dbReference>
<dbReference type="PRINTS" id="PR00080">
    <property type="entry name" value="SDRFAMILY"/>
</dbReference>
<accession>A0A1Y1LCV1</accession>
<dbReference type="EMBL" id="VVIM01001379">
    <property type="protein sequence ID" value="KAB0790396.1"/>
    <property type="molecule type" value="Genomic_DNA"/>
</dbReference>
<dbReference type="InterPro" id="IPR002347">
    <property type="entry name" value="SDR_fam"/>
</dbReference>
<organism evidence="2">
    <name type="scientific">Photinus pyralis</name>
    <name type="common">Common eastern firefly</name>
    <name type="synonym">Lampyris pyralis</name>
    <dbReference type="NCBI Taxonomy" id="7054"/>
    <lineage>
        <taxon>Eukaryota</taxon>
        <taxon>Metazoa</taxon>
        <taxon>Ecdysozoa</taxon>
        <taxon>Arthropoda</taxon>
        <taxon>Hexapoda</taxon>
        <taxon>Insecta</taxon>
        <taxon>Pterygota</taxon>
        <taxon>Neoptera</taxon>
        <taxon>Endopterygota</taxon>
        <taxon>Coleoptera</taxon>
        <taxon>Polyphaga</taxon>
        <taxon>Elateriformia</taxon>
        <taxon>Elateroidea</taxon>
        <taxon>Lampyridae</taxon>
        <taxon>Lampyrinae</taxon>
        <taxon>Photinus</taxon>
    </lineage>
</organism>
<protein>
    <recommendedName>
        <fullName evidence="1">Ketoreductase domain-containing protein</fullName>
    </recommendedName>
</protein>
<dbReference type="Proteomes" id="UP000327044">
    <property type="component" value="Unassembled WGS sequence"/>
</dbReference>
<evidence type="ECO:0000313" key="2">
    <source>
        <dbReference type="EMBL" id="JAV71443.1"/>
    </source>
</evidence>
<dbReference type="SMART" id="SM00822">
    <property type="entry name" value="PKS_KR"/>
    <property type="match status" value="1"/>
</dbReference>
<evidence type="ECO:0000259" key="1">
    <source>
        <dbReference type="SMART" id="SM00822"/>
    </source>
</evidence>
<dbReference type="AlphaFoldDB" id="A0A1Y1LCV1"/>
<keyword evidence="4" id="KW-1185">Reference proteome</keyword>
<dbReference type="PANTHER" id="PTHR43975">
    <property type="entry name" value="ZGC:101858"/>
    <property type="match status" value="1"/>
</dbReference>
<dbReference type="PANTHER" id="PTHR43975:SF2">
    <property type="entry name" value="EG:BACR7A4.14 PROTEIN-RELATED"/>
    <property type="match status" value="1"/>
</dbReference>
<dbReference type="OrthoDB" id="47007at2759"/>
<name>A0A1Y1LCV1_PHOPY</name>
<proteinExistence type="predicted"/>
<dbReference type="Pfam" id="PF13561">
    <property type="entry name" value="adh_short_C2"/>
    <property type="match status" value="1"/>
</dbReference>
<dbReference type="InterPro" id="IPR057326">
    <property type="entry name" value="KR_dom"/>
</dbReference>
<reference evidence="2" key="1">
    <citation type="journal article" date="2016" name="Sci. Rep.">
        <title>Molecular characterization of firefly nuptial gifts: a multi-omics approach sheds light on postcopulatory sexual selection.</title>
        <authorList>
            <person name="Al-Wathiqui N."/>
            <person name="Fallon T.R."/>
            <person name="South A."/>
            <person name="Weng J.K."/>
            <person name="Lewis S.M."/>
        </authorList>
    </citation>
    <scope>NUCLEOTIDE SEQUENCE</scope>
</reference>